<dbReference type="Pfam" id="PF01399">
    <property type="entry name" value="PCI"/>
    <property type="match status" value="1"/>
</dbReference>
<sequence length="602" mass="67589">MAVIAAEIPKEFEPGPMEGSVLRTVWVDTTKSSRPEICLVRYRQLLDSMHPNQVVWQPYEAELGHLPAFCVAGRDVWTARVPLVCFWLIVLHTLNSVVRQFGMVQEIPLYVDTNDALHAIDLRGKTNVNWRDKHAGRIQEWNSRAQSLSTGARLEGDMSPAHPYFDWYDKVTWRFIDHTTAALLIMMLRHYVVGSPEYKQITAVLKAVERLRRITAQLPLEDTDGANPEAPEDTGRPSTSSTPASHSHGQRGAPHQVVNRPDPQHAAPHQPASRPDPPPPPHASPAPEFPPPLHASPAPEFPRPPHASPSPEIPPRLLVAASIAAYAVKQLNIKSSRSLTLAVKPSENGEASFEHQFEGGDKEQDKYSNDRFKEKDLCSLVSLQRYTKALSTLQRASLVEKSRQKPQERMKVLCEALKCNNYDSEPFLRSCGISISTSFTQVDGPLDKVSLKQKVVDAPEILTIIEKIPYLSEFLNSLYECQYKSFFVAFAGLTEQIKLDRYLHPHFRCYMREVRTVVYSQFLESYKSVAIEAMAKAFGVTVEFIDLELSRFIAAGKLHCKIDKVAGVLETNHPDAKNALYQATIKARRLPIKPDPEAISCD</sequence>
<accession>A0A8J4RAC5</accession>
<comment type="caution">
    <text evidence="3">The sequence shown here is derived from an EMBL/GenBank/DDBJ whole genome shotgun (WGS) entry which is preliminary data.</text>
</comment>
<dbReference type="InterPro" id="IPR036390">
    <property type="entry name" value="WH_DNA-bd_sf"/>
</dbReference>
<dbReference type="PANTHER" id="PTHR14145:SF1">
    <property type="entry name" value="26S PROTEASOME NON-ATPASE REGULATORY SUBUNIT 6"/>
    <property type="match status" value="1"/>
</dbReference>
<name>A0A8J4RAC5_9ROSI</name>
<dbReference type="SUPFAM" id="SSF46785">
    <property type="entry name" value="Winged helix' DNA-binding domain"/>
    <property type="match status" value="1"/>
</dbReference>
<gene>
    <name evidence="3" type="ORF">CMV_009152</name>
</gene>
<keyword evidence="4" id="KW-1185">Reference proteome</keyword>
<dbReference type="InterPro" id="IPR036085">
    <property type="entry name" value="PAZ_dom_sf"/>
</dbReference>
<organism evidence="3 4">
    <name type="scientific">Castanea mollissima</name>
    <name type="common">Chinese chestnut</name>
    <dbReference type="NCBI Taxonomy" id="60419"/>
    <lineage>
        <taxon>Eukaryota</taxon>
        <taxon>Viridiplantae</taxon>
        <taxon>Streptophyta</taxon>
        <taxon>Embryophyta</taxon>
        <taxon>Tracheophyta</taxon>
        <taxon>Spermatophyta</taxon>
        <taxon>Magnoliopsida</taxon>
        <taxon>eudicotyledons</taxon>
        <taxon>Gunneridae</taxon>
        <taxon>Pentapetalae</taxon>
        <taxon>rosids</taxon>
        <taxon>fabids</taxon>
        <taxon>Fagales</taxon>
        <taxon>Fagaceae</taxon>
        <taxon>Castanea</taxon>
    </lineage>
</organism>
<dbReference type="Pfam" id="PF10536">
    <property type="entry name" value="PMD"/>
    <property type="match status" value="1"/>
</dbReference>
<feature type="compositionally biased region" description="Low complexity" evidence="1">
    <location>
        <begin position="237"/>
        <end position="247"/>
    </location>
</feature>
<dbReference type="AlphaFoldDB" id="A0A8J4RAC5"/>
<dbReference type="InterPro" id="IPR000717">
    <property type="entry name" value="PCI_dom"/>
</dbReference>
<dbReference type="SMART" id="SM00088">
    <property type="entry name" value="PINT"/>
    <property type="match status" value="1"/>
</dbReference>
<feature type="compositionally biased region" description="Pro residues" evidence="1">
    <location>
        <begin position="274"/>
        <end position="313"/>
    </location>
</feature>
<dbReference type="GO" id="GO:0043161">
    <property type="term" value="P:proteasome-mediated ubiquitin-dependent protein catabolic process"/>
    <property type="evidence" value="ECO:0007669"/>
    <property type="project" value="TreeGrafter"/>
</dbReference>
<evidence type="ECO:0000313" key="4">
    <source>
        <dbReference type="Proteomes" id="UP000737018"/>
    </source>
</evidence>
<evidence type="ECO:0000313" key="3">
    <source>
        <dbReference type="EMBL" id="KAF3966780.1"/>
    </source>
</evidence>
<reference evidence="3" key="1">
    <citation type="submission" date="2020-03" db="EMBL/GenBank/DDBJ databases">
        <title>Castanea mollissima Vanexum genome sequencing.</title>
        <authorList>
            <person name="Staton M."/>
        </authorList>
    </citation>
    <scope>NUCLEOTIDE SEQUENCE</scope>
    <source>
        <tissue evidence="3">Leaf</tissue>
    </source>
</reference>
<feature type="compositionally biased region" description="Low complexity" evidence="1">
    <location>
        <begin position="264"/>
        <end position="273"/>
    </location>
</feature>
<evidence type="ECO:0000259" key="2">
    <source>
        <dbReference type="PROSITE" id="PS50250"/>
    </source>
</evidence>
<protein>
    <recommendedName>
        <fullName evidence="2">PCI domain-containing protein</fullName>
    </recommendedName>
</protein>
<dbReference type="Proteomes" id="UP000737018">
    <property type="component" value="Unassembled WGS sequence"/>
</dbReference>
<evidence type="ECO:0000256" key="1">
    <source>
        <dbReference type="SAM" id="MobiDB-lite"/>
    </source>
</evidence>
<feature type="region of interest" description="Disordered" evidence="1">
    <location>
        <begin position="219"/>
        <end position="313"/>
    </location>
</feature>
<proteinExistence type="predicted"/>
<feature type="domain" description="PCI" evidence="2">
    <location>
        <begin position="406"/>
        <end position="576"/>
    </location>
</feature>
<dbReference type="SUPFAM" id="SSF101690">
    <property type="entry name" value="PAZ domain"/>
    <property type="match status" value="1"/>
</dbReference>
<dbReference type="EMBL" id="JRKL02000994">
    <property type="protein sequence ID" value="KAF3966780.1"/>
    <property type="molecule type" value="Genomic_DNA"/>
</dbReference>
<dbReference type="OrthoDB" id="1452at2759"/>
<dbReference type="PROSITE" id="PS50250">
    <property type="entry name" value="PCI"/>
    <property type="match status" value="1"/>
</dbReference>
<dbReference type="InterPro" id="IPR019557">
    <property type="entry name" value="AminoTfrase-like_pln_mobile"/>
</dbReference>
<dbReference type="PANTHER" id="PTHR14145">
    <property type="entry name" value="26S PROTESOME SUBUNIT 6"/>
    <property type="match status" value="1"/>
</dbReference>
<dbReference type="InterPro" id="IPR019585">
    <property type="entry name" value="Rpn7/CSN1"/>
</dbReference>
<dbReference type="Gene3D" id="1.25.40.570">
    <property type="match status" value="1"/>
</dbReference>